<feature type="compositionally biased region" description="Low complexity" evidence="1">
    <location>
        <begin position="82"/>
        <end position="97"/>
    </location>
</feature>
<dbReference type="EMBL" id="MU864013">
    <property type="protein sequence ID" value="KAK4195439.1"/>
    <property type="molecule type" value="Genomic_DNA"/>
</dbReference>
<feature type="signal peptide" evidence="2">
    <location>
        <begin position="1"/>
        <end position="19"/>
    </location>
</feature>
<keyword evidence="5" id="KW-1185">Reference proteome</keyword>
<evidence type="ECO:0000313" key="4">
    <source>
        <dbReference type="EMBL" id="KAK4195439.1"/>
    </source>
</evidence>
<feature type="region of interest" description="Disordered" evidence="1">
    <location>
        <begin position="68"/>
        <end position="111"/>
    </location>
</feature>
<evidence type="ECO:0000256" key="2">
    <source>
        <dbReference type="SAM" id="SignalP"/>
    </source>
</evidence>
<feature type="compositionally biased region" description="Polar residues" evidence="1">
    <location>
        <begin position="101"/>
        <end position="110"/>
    </location>
</feature>
<accession>A0AAN6X7B6</accession>
<dbReference type="Pfam" id="PF24086">
    <property type="entry name" value="DUF7371"/>
    <property type="match status" value="1"/>
</dbReference>
<gene>
    <name evidence="4" type="ORF">QBC40DRAFT_316070</name>
</gene>
<reference evidence="4" key="1">
    <citation type="journal article" date="2023" name="Mol. Phylogenet. Evol.">
        <title>Genome-scale phylogeny and comparative genomics of the fungal order Sordariales.</title>
        <authorList>
            <person name="Hensen N."/>
            <person name="Bonometti L."/>
            <person name="Westerberg I."/>
            <person name="Brannstrom I.O."/>
            <person name="Guillou S."/>
            <person name="Cros-Aarteil S."/>
            <person name="Calhoun S."/>
            <person name="Haridas S."/>
            <person name="Kuo A."/>
            <person name="Mondo S."/>
            <person name="Pangilinan J."/>
            <person name="Riley R."/>
            <person name="LaButti K."/>
            <person name="Andreopoulos B."/>
            <person name="Lipzen A."/>
            <person name="Chen C."/>
            <person name="Yan M."/>
            <person name="Daum C."/>
            <person name="Ng V."/>
            <person name="Clum A."/>
            <person name="Steindorff A."/>
            <person name="Ohm R.A."/>
            <person name="Martin F."/>
            <person name="Silar P."/>
            <person name="Natvig D.O."/>
            <person name="Lalanne C."/>
            <person name="Gautier V."/>
            <person name="Ament-Velasquez S.L."/>
            <person name="Kruys A."/>
            <person name="Hutchinson M.I."/>
            <person name="Powell A.J."/>
            <person name="Barry K."/>
            <person name="Miller A.N."/>
            <person name="Grigoriev I.V."/>
            <person name="Debuchy R."/>
            <person name="Gladieux P."/>
            <person name="Hiltunen Thoren M."/>
            <person name="Johannesson H."/>
        </authorList>
    </citation>
    <scope>NUCLEOTIDE SEQUENCE</scope>
    <source>
        <strain evidence="4">CBS 315.58</strain>
    </source>
</reference>
<name>A0AAN6X7B6_9PEZI</name>
<evidence type="ECO:0000313" key="5">
    <source>
        <dbReference type="Proteomes" id="UP001303160"/>
    </source>
</evidence>
<organism evidence="4 5">
    <name type="scientific">Triangularia verruculosa</name>
    <dbReference type="NCBI Taxonomy" id="2587418"/>
    <lineage>
        <taxon>Eukaryota</taxon>
        <taxon>Fungi</taxon>
        <taxon>Dikarya</taxon>
        <taxon>Ascomycota</taxon>
        <taxon>Pezizomycotina</taxon>
        <taxon>Sordariomycetes</taxon>
        <taxon>Sordariomycetidae</taxon>
        <taxon>Sordariales</taxon>
        <taxon>Podosporaceae</taxon>
        <taxon>Triangularia</taxon>
    </lineage>
</organism>
<dbReference type="InterPro" id="IPR055795">
    <property type="entry name" value="DUF7371"/>
</dbReference>
<dbReference type="AlphaFoldDB" id="A0AAN6X7B6"/>
<sequence>MRVHASLGALAGIAWLSEAAAVPRADVWGFATDTTCTTTTPDQATVIVLPGQSAASDTAPTVFTFTLSANDGPGSPDGGSTAGLSGSLDSSSGLANGPPILSTTCTSSETPLVPGEGSGLSGLVTVTVPGLPTPSAPAISTVTVPVLTVTLPGPAVSLDSSIVTVTVQPGGGSSGSEATPTPVITATVPDVGVSNSVGVVTVTIPEGPSDTATVVLTVTVPTGSDSPGAWSTIITAPGASGASTGPPVTVTIFTSPVTAVPGASSLPPLEWSSESTALVTVPLETGYGSNSLPPLGPYTLTYTMPLAPGLTELSIATVTVTPVDLSVPTGVGPFATDTLSSGVSSWSYVPSPPGTSVVSFTVSASGTVPAYTGVITVTPGFSWGTPAPVITGPPGFATITAPEATVTVVSPSFSPSLPAPSSPGEQSGVVTVTVPQGAPSIPLSSGSGGGIFTVSAPQQTVVVSEVTISQTISLGPGSSTVLAITTQVTLPASPASPSSGVFVTPSLASYTIADSYGNPTTLTQWTYVPVLPSDSGAGAGQDGGLASDGTAQFTTILASTPVSVITVLPSAAPSVITVWPSTNTADPDQAQSNSASPSEITLWPLPTSIDTTCTTFSTSYRPQPTSASAAASSSFSVITVWPSTSSPPYSVITVWPSSEDSALAGWPTTDTCTETLAVTSVILLSSVSSPFTSFPTALTSDSSDSSALAIPTETAEVPLQPENTESPPSQPENTEVVPVNASDDLIPPPQTEFNRHGQRAQTVTFGGYAFSSSAAAYGYPAEASGDPIGAYGLPEADTTSIETSALPVSATSSSAVDLTSLLSSIVSVLSANATFVSGPGPILTSIPAASSNNTPSVLPTTTSSLLVDASSLTAAPIATGSSSLGFNATGTSSRGLPASTCGAVGDRGLVVFNFDDIPTISNGTEASDFPAMPVPFPYHRFFFSNGFSVVAPPRTKFKPSSGEQLIQHNSSVSPVAEFGLAQLRSNPCFHFSFSGVSLGCGSTTDPCVFNITGLRWNGTDNVVEAQHTFEVAACSKDTDCSLSHQILDSAAELPFSNLTSLNISLTVAGKPETWWADNLQIAWADNDCTAAACRSLVPNTIMIPHMSRTFSSRAKRLLRWAVRRNDDEFH</sequence>
<protein>
    <recommendedName>
        <fullName evidence="3">DUF7371 domain-containing protein</fullName>
    </recommendedName>
</protein>
<feature type="chain" id="PRO_5042981483" description="DUF7371 domain-containing protein" evidence="2">
    <location>
        <begin position="20"/>
        <end position="1130"/>
    </location>
</feature>
<evidence type="ECO:0000259" key="3">
    <source>
        <dbReference type="Pfam" id="PF24086"/>
    </source>
</evidence>
<keyword evidence="2" id="KW-0732">Signal</keyword>
<feature type="region of interest" description="Disordered" evidence="1">
    <location>
        <begin position="715"/>
        <end position="756"/>
    </location>
</feature>
<proteinExistence type="predicted"/>
<reference evidence="4" key="2">
    <citation type="submission" date="2023-05" db="EMBL/GenBank/DDBJ databases">
        <authorList>
            <consortium name="Lawrence Berkeley National Laboratory"/>
            <person name="Steindorff A."/>
            <person name="Hensen N."/>
            <person name="Bonometti L."/>
            <person name="Westerberg I."/>
            <person name="Brannstrom I.O."/>
            <person name="Guillou S."/>
            <person name="Cros-Aarteil S."/>
            <person name="Calhoun S."/>
            <person name="Haridas S."/>
            <person name="Kuo A."/>
            <person name="Mondo S."/>
            <person name="Pangilinan J."/>
            <person name="Riley R."/>
            <person name="Labutti K."/>
            <person name="Andreopoulos B."/>
            <person name="Lipzen A."/>
            <person name="Chen C."/>
            <person name="Yanf M."/>
            <person name="Daum C."/>
            <person name="Ng V."/>
            <person name="Clum A."/>
            <person name="Ohm R."/>
            <person name="Martin F."/>
            <person name="Silar P."/>
            <person name="Natvig D."/>
            <person name="Lalanne C."/>
            <person name="Gautier V."/>
            <person name="Ament-Velasquez S.L."/>
            <person name="Kruys A."/>
            <person name="Hutchinson M.I."/>
            <person name="Powell A.J."/>
            <person name="Barry K."/>
            <person name="Miller A.N."/>
            <person name="Grigoriev I.V."/>
            <person name="Debuchy R."/>
            <person name="Gladieux P."/>
            <person name="Thoren M.H."/>
            <person name="Johannesson H."/>
        </authorList>
    </citation>
    <scope>NUCLEOTIDE SEQUENCE</scope>
    <source>
        <strain evidence="4">CBS 315.58</strain>
    </source>
</reference>
<feature type="compositionally biased region" description="Polar residues" evidence="1">
    <location>
        <begin position="721"/>
        <end position="733"/>
    </location>
</feature>
<dbReference type="Proteomes" id="UP001303160">
    <property type="component" value="Unassembled WGS sequence"/>
</dbReference>
<comment type="caution">
    <text evidence="4">The sequence shown here is derived from an EMBL/GenBank/DDBJ whole genome shotgun (WGS) entry which is preliminary data.</text>
</comment>
<evidence type="ECO:0000256" key="1">
    <source>
        <dbReference type="SAM" id="MobiDB-lite"/>
    </source>
</evidence>
<feature type="domain" description="DUF7371" evidence="3">
    <location>
        <begin position="907"/>
        <end position="1094"/>
    </location>
</feature>